<protein>
    <submittedName>
        <fullName evidence="2">Uncharacterized protein</fullName>
    </submittedName>
</protein>
<keyword evidence="3" id="KW-1185">Reference proteome</keyword>
<proteinExistence type="predicted"/>
<dbReference type="Proteomes" id="UP001066276">
    <property type="component" value="Chromosome 4_1"/>
</dbReference>
<name>A0AAV7T2S9_PLEWA</name>
<dbReference type="EMBL" id="JANPWB010000007">
    <property type="protein sequence ID" value="KAJ1170424.1"/>
    <property type="molecule type" value="Genomic_DNA"/>
</dbReference>
<evidence type="ECO:0000313" key="2">
    <source>
        <dbReference type="EMBL" id="KAJ1170424.1"/>
    </source>
</evidence>
<sequence>MITAWSPLSSPPGGLYRVPRHSLGRALRQREQPLVSQKRGLQKRQVAVHTPDPQSGGCEDRSKLFEQAAPTILESCGLH</sequence>
<gene>
    <name evidence="2" type="ORF">NDU88_002301</name>
</gene>
<feature type="region of interest" description="Disordered" evidence="1">
    <location>
        <begin position="28"/>
        <end position="60"/>
    </location>
</feature>
<evidence type="ECO:0000256" key="1">
    <source>
        <dbReference type="SAM" id="MobiDB-lite"/>
    </source>
</evidence>
<accession>A0AAV7T2S9</accession>
<comment type="caution">
    <text evidence="2">The sequence shown here is derived from an EMBL/GenBank/DDBJ whole genome shotgun (WGS) entry which is preliminary data.</text>
</comment>
<organism evidence="2 3">
    <name type="scientific">Pleurodeles waltl</name>
    <name type="common">Iberian ribbed newt</name>
    <dbReference type="NCBI Taxonomy" id="8319"/>
    <lineage>
        <taxon>Eukaryota</taxon>
        <taxon>Metazoa</taxon>
        <taxon>Chordata</taxon>
        <taxon>Craniata</taxon>
        <taxon>Vertebrata</taxon>
        <taxon>Euteleostomi</taxon>
        <taxon>Amphibia</taxon>
        <taxon>Batrachia</taxon>
        <taxon>Caudata</taxon>
        <taxon>Salamandroidea</taxon>
        <taxon>Salamandridae</taxon>
        <taxon>Pleurodelinae</taxon>
        <taxon>Pleurodeles</taxon>
    </lineage>
</organism>
<evidence type="ECO:0000313" key="3">
    <source>
        <dbReference type="Proteomes" id="UP001066276"/>
    </source>
</evidence>
<reference evidence="2" key="1">
    <citation type="journal article" date="2022" name="bioRxiv">
        <title>Sequencing and chromosome-scale assembly of the giantPleurodeles waltlgenome.</title>
        <authorList>
            <person name="Brown T."/>
            <person name="Elewa A."/>
            <person name="Iarovenko S."/>
            <person name="Subramanian E."/>
            <person name="Araus A.J."/>
            <person name="Petzold A."/>
            <person name="Susuki M."/>
            <person name="Suzuki K.-i.T."/>
            <person name="Hayashi T."/>
            <person name="Toyoda A."/>
            <person name="Oliveira C."/>
            <person name="Osipova E."/>
            <person name="Leigh N.D."/>
            <person name="Simon A."/>
            <person name="Yun M.H."/>
        </authorList>
    </citation>
    <scope>NUCLEOTIDE SEQUENCE</scope>
    <source>
        <strain evidence="2">20211129_DDA</strain>
        <tissue evidence="2">Liver</tissue>
    </source>
</reference>
<dbReference type="AlphaFoldDB" id="A0AAV7T2S9"/>